<feature type="transmembrane region" description="Helical" evidence="9">
    <location>
        <begin position="12"/>
        <end position="32"/>
    </location>
</feature>
<evidence type="ECO:0000256" key="7">
    <source>
        <dbReference type="ARBA" id="ARBA00022989"/>
    </source>
</evidence>
<feature type="transmembrane region" description="Helical" evidence="9">
    <location>
        <begin position="206"/>
        <end position="231"/>
    </location>
</feature>
<proteinExistence type="inferred from homology"/>
<keyword evidence="7 9" id="KW-1133">Transmembrane helix</keyword>
<dbReference type="InterPro" id="IPR013057">
    <property type="entry name" value="AA_transpt_TM"/>
</dbReference>
<evidence type="ECO:0000256" key="5">
    <source>
        <dbReference type="ARBA" id="ARBA00022692"/>
    </source>
</evidence>
<feature type="transmembrane region" description="Helical" evidence="9">
    <location>
        <begin position="134"/>
        <end position="153"/>
    </location>
</feature>
<keyword evidence="8 9" id="KW-0472">Membrane</keyword>
<evidence type="ECO:0000259" key="10">
    <source>
        <dbReference type="Pfam" id="PF01490"/>
    </source>
</evidence>
<feature type="transmembrane region" description="Helical" evidence="9">
    <location>
        <begin position="334"/>
        <end position="356"/>
    </location>
</feature>
<feature type="transmembrane region" description="Helical" evidence="9">
    <location>
        <begin position="173"/>
        <end position="194"/>
    </location>
</feature>
<protein>
    <submittedName>
        <fullName evidence="11">Transmembrane amino acid transporter protein-domain-containing protein</fullName>
    </submittedName>
</protein>
<comment type="subcellular location">
    <subcellularLocation>
        <location evidence="1">Vacuole membrane</location>
        <topology evidence="1">Multi-pass membrane protein</topology>
    </subcellularLocation>
</comment>
<keyword evidence="6" id="KW-0029">Amino-acid transport</keyword>
<evidence type="ECO:0000313" key="11">
    <source>
        <dbReference type="EMBL" id="KAK7206327.1"/>
    </source>
</evidence>
<comment type="caution">
    <text evidence="11">The sequence shown here is derived from an EMBL/GenBank/DDBJ whole genome shotgun (WGS) entry which is preliminary data.</text>
</comment>
<evidence type="ECO:0000256" key="6">
    <source>
        <dbReference type="ARBA" id="ARBA00022970"/>
    </source>
</evidence>
<dbReference type="EMBL" id="JBBJBU010000003">
    <property type="protein sequence ID" value="KAK7206327.1"/>
    <property type="molecule type" value="Genomic_DNA"/>
</dbReference>
<dbReference type="RefSeq" id="XP_064769360.1">
    <property type="nucleotide sequence ID" value="XM_064912284.1"/>
</dbReference>
<sequence>MPHALSSNGILLGFLVILVSGFTSGAGLFLQYRCSRYLTRGTASFFALAQQTYPQLAVLFDTAIAVKCFGVGVSYLIIIGDLMPQVIVDFFYSDAAELPYNTADSRHFWVSFAMVALIPLCFMRRLDSLKYTSIIALVSLGYLTLLVLGHWMIGDTLESRGEISLTPKSLTSVLSSLPVVVFGFTCHQNMFSVVNELRDNRQDSVLRIILSSIGSAIVLYSLVGFTGYLSFGDTVSGNISNMYASSFASAVGRLAIVILVLFSYPLQCHPCRASVDHIFTHFILPTVTGTPAPSALSSRTSNKVIPTRRFIITTALIMLLSYIIAMTVTSLETVLAFVGATGSTSISFILPGLFGYKLLGSPYHLPIPETTYDDEQLLDSAADGVHPAVHLQQQREQVPRVSSPAPEDEDREMLRSVDGEGYYIKYGSLLLACWGIFIMVACLSSNIYSLYYIEEEHLGH</sequence>
<keyword evidence="4" id="KW-0926">Vacuole</keyword>
<accession>A0ABR1F999</accession>
<gene>
    <name evidence="11" type="ORF">BZA70DRAFT_276331</name>
</gene>
<keyword evidence="12" id="KW-1185">Reference proteome</keyword>
<feature type="domain" description="Amino acid transporter transmembrane" evidence="10">
    <location>
        <begin position="1"/>
        <end position="361"/>
    </location>
</feature>
<organism evidence="11 12">
    <name type="scientific">Myxozyma melibiosi</name>
    <dbReference type="NCBI Taxonomy" id="54550"/>
    <lineage>
        <taxon>Eukaryota</taxon>
        <taxon>Fungi</taxon>
        <taxon>Dikarya</taxon>
        <taxon>Ascomycota</taxon>
        <taxon>Saccharomycotina</taxon>
        <taxon>Lipomycetes</taxon>
        <taxon>Lipomycetales</taxon>
        <taxon>Lipomycetaceae</taxon>
        <taxon>Myxozyma</taxon>
    </lineage>
</organism>
<dbReference type="PANTHER" id="PTHR22950:SF678">
    <property type="entry name" value="VACUOLAR AMINO ACID TRANSPORTER 5-RELATED"/>
    <property type="match status" value="1"/>
</dbReference>
<dbReference type="PANTHER" id="PTHR22950">
    <property type="entry name" value="AMINO ACID TRANSPORTER"/>
    <property type="match status" value="1"/>
</dbReference>
<name>A0ABR1F999_9ASCO</name>
<evidence type="ECO:0000256" key="3">
    <source>
        <dbReference type="ARBA" id="ARBA00022448"/>
    </source>
</evidence>
<feature type="transmembrane region" description="Helical" evidence="9">
    <location>
        <begin position="106"/>
        <end position="122"/>
    </location>
</feature>
<feature type="transmembrane region" description="Helical" evidence="9">
    <location>
        <begin position="429"/>
        <end position="453"/>
    </location>
</feature>
<dbReference type="Proteomes" id="UP001498771">
    <property type="component" value="Unassembled WGS sequence"/>
</dbReference>
<feature type="transmembrane region" description="Helical" evidence="9">
    <location>
        <begin position="243"/>
        <end position="264"/>
    </location>
</feature>
<evidence type="ECO:0000313" key="12">
    <source>
        <dbReference type="Proteomes" id="UP001498771"/>
    </source>
</evidence>
<dbReference type="GeneID" id="90037796"/>
<comment type="similarity">
    <text evidence="2">Belongs to the amino acid/polyamine transporter 2 family.</text>
</comment>
<evidence type="ECO:0000256" key="8">
    <source>
        <dbReference type="ARBA" id="ARBA00023136"/>
    </source>
</evidence>
<dbReference type="Pfam" id="PF01490">
    <property type="entry name" value="Aa_trans"/>
    <property type="match status" value="1"/>
</dbReference>
<evidence type="ECO:0000256" key="9">
    <source>
        <dbReference type="SAM" id="Phobius"/>
    </source>
</evidence>
<keyword evidence="5 9" id="KW-0812">Transmembrane</keyword>
<keyword evidence="3" id="KW-0813">Transport</keyword>
<evidence type="ECO:0000256" key="4">
    <source>
        <dbReference type="ARBA" id="ARBA00022554"/>
    </source>
</evidence>
<feature type="transmembrane region" description="Helical" evidence="9">
    <location>
        <begin position="310"/>
        <end position="328"/>
    </location>
</feature>
<evidence type="ECO:0000256" key="2">
    <source>
        <dbReference type="ARBA" id="ARBA00008066"/>
    </source>
</evidence>
<evidence type="ECO:0000256" key="1">
    <source>
        <dbReference type="ARBA" id="ARBA00004128"/>
    </source>
</evidence>
<reference evidence="11 12" key="1">
    <citation type="submission" date="2024-03" db="EMBL/GenBank/DDBJ databases">
        <title>Genome-scale model development and genomic sequencing of the oleaginous clade Lipomyces.</title>
        <authorList>
            <consortium name="Lawrence Berkeley National Laboratory"/>
            <person name="Czajka J.J."/>
            <person name="Han Y."/>
            <person name="Kim J."/>
            <person name="Mondo S.J."/>
            <person name="Hofstad B.A."/>
            <person name="Robles A."/>
            <person name="Haridas S."/>
            <person name="Riley R."/>
            <person name="LaButti K."/>
            <person name="Pangilinan J."/>
            <person name="Andreopoulos W."/>
            <person name="Lipzen A."/>
            <person name="Yan J."/>
            <person name="Wang M."/>
            <person name="Ng V."/>
            <person name="Grigoriev I.V."/>
            <person name="Spatafora J.W."/>
            <person name="Magnuson J.K."/>
            <person name="Baker S.E."/>
            <person name="Pomraning K.R."/>
        </authorList>
    </citation>
    <scope>NUCLEOTIDE SEQUENCE [LARGE SCALE GENOMIC DNA]</scope>
    <source>
        <strain evidence="11 12">Phaff 52-87</strain>
    </source>
</reference>